<gene>
    <name evidence="8" type="ORF">BN1708_004705</name>
</gene>
<organism evidence="8 9">
    <name type="scientific">Verticillium longisporum</name>
    <name type="common">Verticillium dahliae var. longisporum</name>
    <dbReference type="NCBI Taxonomy" id="100787"/>
    <lineage>
        <taxon>Eukaryota</taxon>
        <taxon>Fungi</taxon>
        <taxon>Dikarya</taxon>
        <taxon>Ascomycota</taxon>
        <taxon>Pezizomycotina</taxon>
        <taxon>Sordariomycetes</taxon>
        <taxon>Hypocreomycetidae</taxon>
        <taxon>Glomerellales</taxon>
        <taxon>Plectosphaerellaceae</taxon>
        <taxon>Verticillium</taxon>
    </lineage>
</organism>
<feature type="domain" description="Zn(2)-C6 fungal-type" evidence="7">
    <location>
        <begin position="41"/>
        <end position="71"/>
    </location>
</feature>
<dbReference type="PROSITE" id="PS00463">
    <property type="entry name" value="ZN2_CY6_FUNGAL_1"/>
    <property type="match status" value="2"/>
</dbReference>
<dbReference type="STRING" id="100787.A0A0G4M390"/>
<dbReference type="GO" id="GO:0003677">
    <property type="term" value="F:DNA binding"/>
    <property type="evidence" value="ECO:0007669"/>
    <property type="project" value="InterPro"/>
</dbReference>
<dbReference type="SUPFAM" id="SSF57701">
    <property type="entry name" value="Zn2/Cys6 DNA-binding domain"/>
    <property type="match status" value="2"/>
</dbReference>
<feature type="region of interest" description="Disordered" evidence="6">
    <location>
        <begin position="559"/>
        <end position="638"/>
    </location>
</feature>
<feature type="region of interest" description="Disordered" evidence="6">
    <location>
        <begin position="1"/>
        <end position="38"/>
    </location>
</feature>
<reference evidence="8 9" key="1">
    <citation type="submission" date="2015-05" db="EMBL/GenBank/DDBJ databases">
        <authorList>
            <person name="Wang D.B."/>
            <person name="Wang M."/>
        </authorList>
    </citation>
    <scope>NUCLEOTIDE SEQUENCE [LARGE SCALE GENOMIC DNA]</scope>
    <source>
        <strain evidence="8">VL1</strain>
    </source>
</reference>
<feature type="compositionally biased region" description="Polar residues" evidence="6">
    <location>
        <begin position="1"/>
        <end position="21"/>
    </location>
</feature>
<evidence type="ECO:0000313" key="8">
    <source>
        <dbReference type="EMBL" id="CRK28722.1"/>
    </source>
</evidence>
<dbReference type="GO" id="GO:0008270">
    <property type="term" value="F:zinc ion binding"/>
    <property type="evidence" value="ECO:0007669"/>
    <property type="project" value="InterPro"/>
</dbReference>
<evidence type="ECO:0000313" key="9">
    <source>
        <dbReference type="Proteomes" id="UP000044602"/>
    </source>
</evidence>
<name>A0A0G4M390_VERLO</name>
<keyword evidence="4" id="KW-0804">Transcription</keyword>
<dbReference type="SMART" id="SM00066">
    <property type="entry name" value="GAL4"/>
    <property type="match status" value="2"/>
</dbReference>
<protein>
    <recommendedName>
        <fullName evidence="7">Zn(2)-C6 fungal-type domain-containing protein</fullName>
    </recommendedName>
</protein>
<dbReference type="InterPro" id="IPR007219">
    <property type="entry name" value="XnlR_reg_dom"/>
</dbReference>
<evidence type="ECO:0000259" key="7">
    <source>
        <dbReference type="PROSITE" id="PS50048"/>
    </source>
</evidence>
<evidence type="ECO:0000256" key="6">
    <source>
        <dbReference type="SAM" id="MobiDB-lite"/>
    </source>
</evidence>
<dbReference type="GO" id="GO:0006351">
    <property type="term" value="P:DNA-templated transcription"/>
    <property type="evidence" value="ECO:0007669"/>
    <property type="project" value="InterPro"/>
</dbReference>
<feature type="region of interest" description="Disordered" evidence="6">
    <location>
        <begin position="165"/>
        <end position="184"/>
    </location>
</feature>
<dbReference type="SMART" id="SM00906">
    <property type="entry name" value="Fungal_trans"/>
    <property type="match status" value="1"/>
</dbReference>
<keyword evidence="9" id="KW-1185">Reference proteome</keyword>
<dbReference type="InterPro" id="IPR001138">
    <property type="entry name" value="Zn2Cys6_DnaBD"/>
</dbReference>
<keyword evidence="5" id="KW-0539">Nucleus</keyword>
<keyword evidence="2" id="KW-0479">Metal-binding</keyword>
<feature type="compositionally biased region" description="Pro residues" evidence="6">
    <location>
        <begin position="27"/>
        <end position="38"/>
    </location>
</feature>
<evidence type="ECO:0000256" key="3">
    <source>
        <dbReference type="ARBA" id="ARBA00023015"/>
    </source>
</evidence>
<dbReference type="InterPro" id="IPR036864">
    <property type="entry name" value="Zn2-C6_fun-type_DNA-bd_sf"/>
</dbReference>
<sequence>MASTQPSLPQQASTTPSSTGSGRMPPDLVPPQHSPAEPPLACRQCRARKVKCDRRQSGCLRCERLDLPCSYAGGASAELEDLDEDLPQEELTQAGTKRRRIRRACVPCRSHKAKCSGAQPCSRCASNNLQCIYGDAEQGRSLPIGHGTTLSSGSASAVTRHPAGLVTSPSAVTDGRSVPTPGSRGSFTSEAVRYEALLDRPRVFDLDRKDVIRQCLDAYFEKTDLVDCPFLHKASLMADWNQGKLENELLKAVCAAGLRLIGPAQEDDDSVPHAWMREVRKGMLTNLGTTTVAELQTMVLYIKFGFTSQFTEDVWTLLSVAARMAFTKRLNYERPSVEPVRRECLRRLMWGIYFLDKIFSSGIEDLAVCPTHRLHIRLPSNDYYFQRGLASRSQYLHEKGDSSGADMDAIAYRMRLMDLRDRILRYTKRVIRSGTSPSNTKDELLSLDRELQTFRESLPEELQLTPSRLMFMCHSRDSTAYIILHSSLILLVSIKGKLMEALCMARRIQETYAWLRPCIADIQRLVPTLGLRGRPSVSPPGGPNDRQVHFHSKYVFAPDKIDPADDPVDSISPESRAVAPTPSFDAELQPPQQPLPPPPPPQQQQQTPSQTSANWHPLNTPNMPPPPQRYGTPFAGGYTPQDDGGMHYGSVHVVPTHQANAAGLAVPFEDPDIMMPLDPFDLQLNAPGGPNDRQVHFHSKYVFAPDKIDPADDPVDSISPESRAVAPTPSFDAELQPPQQPLPPPPPPQQQQQTPSQTSANWHPLNTPNMPPPPQRYGTPFAGGYTPQDDGGMHYGSVHVVPTHQANAAGLAVPFEDPDIMMPLDPFDLQLNAYTDYDFPSVFGGLD</sequence>
<dbReference type="Gene3D" id="4.10.240.10">
    <property type="entry name" value="Zn(2)-C6 fungal-type DNA-binding domain"/>
    <property type="match status" value="2"/>
</dbReference>
<feature type="region of interest" description="Disordered" evidence="6">
    <location>
        <begin position="707"/>
        <end position="781"/>
    </location>
</feature>
<keyword evidence="3" id="KW-0805">Transcription regulation</keyword>
<dbReference type="EMBL" id="CVQH01020862">
    <property type="protein sequence ID" value="CRK28722.1"/>
    <property type="molecule type" value="Genomic_DNA"/>
</dbReference>
<feature type="compositionally biased region" description="Pro residues" evidence="6">
    <location>
        <begin position="591"/>
        <end position="602"/>
    </location>
</feature>
<dbReference type="CDD" id="cd00067">
    <property type="entry name" value="GAL4"/>
    <property type="match status" value="2"/>
</dbReference>
<dbReference type="GO" id="GO:0000981">
    <property type="term" value="F:DNA-binding transcription factor activity, RNA polymerase II-specific"/>
    <property type="evidence" value="ECO:0007669"/>
    <property type="project" value="InterPro"/>
</dbReference>
<dbReference type="CDD" id="cd12148">
    <property type="entry name" value="fungal_TF_MHR"/>
    <property type="match status" value="1"/>
</dbReference>
<accession>A0A0G4M390</accession>
<dbReference type="PANTHER" id="PTHR47338:SF7">
    <property type="entry name" value="ZN(II)2CYS6 TRANSCRIPTION FACTOR (EUROFUNG)"/>
    <property type="match status" value="1"/>
</dbReference>
<dbReference type="Pfam" id="PF00172">
    <property type="entry name" value="Zn_clus"/>
    <property type="match status" value="2"/>
</dbReference>
<dbReference type="Pfam" id="PF04082">
    <property type="entry name" value="Fungal_trans"/>
    <property type="match status" value="1"/>
</dbReference>
<dbReference type="PROSITE" id="PS50048">
    <property type="entry name" value="ZN2_CY6_FUNGAL_2"/>
    <property type="match status" value="2"/>
</dbReference>
<dbReference type="InterPro" id="IPR050815">
    <property type="entry name" value="TF_fung"/>
</dbReference>
<feature type="compositionally biased region" description="Low complexity" evidence="6">
    <location>
        <begin position="603"/>
        <end position="621"/>
    </location>
</feature>
<evidence type="ECO:0000256" key="2">
    <source>
        <dbReference type="ARBA" id="ARBA00022723"/>
    </source>
</evidence>
<dbReference type="PANTHER" id="PTHR47338">
    <property type="entry name" value="ZN(II)2CYS6 TRANSCRIPTION FACTOR (EUROFUNG)-RELATED"/>
    <property type="match status" value="1"/>
</dbReference>
<proteinExistence type="predicted"/>
<dbReference type="GO" id="GO:0005634">
    <property type="term" value="C:nucleus"/>
    <property type="evidence" value="ECO:0007669"/>
    <property type="project" value="UniProtKB-SubCell"/>
</dbReference>
<dbReference type="Proteomes" id="UP000044602">
    <property type="component" value="Unassembled WGS sequence"/>
</dbReference>
<evidence type="ECO:0000256" key="1">
    <source>
        <dbReference type="ARBA" id="ARBA00004123"/>
    </source>
</evidence>
<feature type="domain" description="Zn(2)-C6 fungal-type" evidence="7">
    <location>
        <begin position="104"/>
        <end position="133"/>
    </location>
</feature>
<evidence type="ECO:0000256" key="4">
    <source>
        <dbReference type="ARBA" id="ARBA00023163"/>
    </source>
</evidence>
<comment type="subcellular location">
    <subcellularLocation>
        <location evidence="1">Nucleus</location>
    </subcellularLocation>
</comment>
<evidence type="ECO:0000256" key="5">
    <source>
        <dbReference type="ARBA" id="ARBA00023242"/>
    </source>
</evidence>
<dbReference type="AlphaFoldDB" id="A0A0G4M390"/>
<feature type="compositionally biased region" description="Pro residues" evidence="6">
    <location>
        <begin position="738"/>
        <end position="749"/>
    </location>
</feature>
<feature type="compositionally biased region" description="Low complexity" evidence="6">
    <location>
        <begin position="750"/>
        <end position="768"/>
    </location>
</feature>